<dbReference type="SMART" id="SM00530">
    <property type="entry name" value="HTH_XRE"/>
    <property type="match status" value="1"/>
</dbReference>
<dbReference type="EMBL" id="MJBI02000001">
    <property type="protein sequence ID" value="RAI82533.1"/>
    <property type="molecule type" value="Genomic_DNA"/>
</dbReference>
<keyword evidence="1" id="KW-0175">Coiled coil</keyword>
<dbReference type="SUPFAM" id="SSF47413">
    <property type="entry name" value="lambda repressor-like DNA-binding domains"/>
    <property type="match status" value="1"/>
</dbReference>
<evidence type="ECO:0000256" key="1">
    <source>
        <dbReference type="SAM" id="Coils"/>
    </source>
</evidence>
<dbReference type="Pfam" id="PF01381">
    <property type="entry name" value="HTH_3"/>
    <property type="match status" value="1"/>
</dbReference>
<proteinExistence type="predicted"/>
<dbReference type="GO" id="GO:0003677">
    <property type="term" value="F:DNA binding"/>
    <property type="evidence" value="ECO:0007669"/>
    <property type="project" value="InterPro"/>
</dbReference>
<dbReference type="AlphaFoldDB" id="A0A364JNI0"/>
<protein>
    <submittedName>
        <fullName evidence="3">XRE family transcriptional regulator</fullName>
    </submittedName>
</protein>
<name>A0A364JNI0_9STAP</name>
<gene>
    <name evidence="3" type="ORF">BFS35_002265</name>
</gene>
<feature type="domain" description="HTH cro/C1-type" evidence="2">
    <location>
        <begin position="24"/>
        <end position="79"/>
    </location>
</feature>
<reference evidence="3 4" key="1">
    <citation type="journal article" date="2018" name="Front. Microbiol.">
        <title>Description and Comparative Genomics of Macrococcus caseolyticus subsp. hominis subsp. nov., Macrococcus goetzii sp. nov., Macrococcus epidermidis sp. nov., and Macrococcus bohemicus sp. nov., Novel Macrococci From Human Clinical Material With Virulence Potential and Suspected Uptake of Foreign DNA by Natural Transformation.</title>
        <authorList>
            <person name="Maslanova I."/>
            <person name="Wertheimer Z."/>
            <person name="Sedlacek I."/>
            <person name="Svec P."/>
            <person name="Indrakova A."/>
            <person name="Kovarovic V."/>
            <person name="Schumann P."/>
            <person name="Sproer C."/>
            <person name="Kralova S."/>
            <person name="Sedo O."/>
            <person name="Kristofova L."/>
            <person name="Vrbovska V."/>
            <person name="Fuzik T."/>
            <person name="Petras P."/>
            <person name="Zdrahal Z."/>
            <person name="Ruzickova V."/>
            <person name="Doskar J."/>
            <person name="Pantucek R."/>
        </authorList>
    </citation>
    <scope>NUCLEOTIDE SEQUENCE [LARGE SCALE GENOMIC DNA]</scope>
    <source>
        <strain evidence="3 4">CCM 4927</strain>
    </source>
</reference>
<dbReference type="Gene3D" id="1.10.260.40">
    <property type="entry name" value="lambda repressor-like DNA-binding domains"/>
    <property type="match status" value="1"/>
</dbReference>
<feature type="coiled-coil region" evidence="1">
    <location>
        <begin position="227"/>
        <end position="254"/>
    </location>
</feature>
<organism evidence="3 4">
    <name type="scientific">Macrococcoides goetzii</name>
    <dbReference type="NCBI Taxonomy" id="1891097"/>
    <lineage>
        <taxon>Bacteria</taxon>
        <taxon>Bacillati</taxon>
        <taxon>Bacillota</taxon>
        <taxon>Bacilli</taxon>
        <taxon>Bacillales</taxon>
        <taxon>Staphylococcaceae</taxon>
        <taxon>Macrococcoides</taxon>
    </lineage>
</organism>
<dbReference type="InterPro" id="IPR010982">
    <property type="entry name" value="Lambda_DNA-bd_dom_sf"/>
</dbReference>
<dbReference type="PROSITE" id="PS50943">
    <property type="entry name" value="HTH_CROC1"/>
    <property type="match status" value="1"/>
</dbReference>
<evidence type="ECO:0000313" key="4">
    <source>
        <dbReference type="Proteomes" id="UP000229523"/>
    </source>
</evidence>
<evidence type="ECO:0000259" key="2">
    <source>
        <dbReference type="PROSITE" id="PS50943"/>
    </source>
</evidence>
<dbReference type="CDD" id="cd00093">
    <property type="entry name" value="HTH_XRE"/>
    <property type="match status" value="1"/>
</dbReference>
<evidence type="ECO:0000313" key="3">
    <source>
        <dbReference type="EMBL" id="RAI82533.1"/>
    </source>
</evidence>
<keyword evidence="4" id="KW-1185">Reference proteome</keyword>
<dbReference type="InterPro" id="IPR001387">
    <property type="entry name" value="Cro/C1-type_HTH"/>
</dbReference>
<dbReference type="Proteomes" id="UP000229523">
    <property type="component" value="Unassembled WGS sequence"/>
</dbReference>
<accession>A0A364JNI0</accession>
<comment type="caution">
    <text evidence="3">The sequence shown here is derived from an EMBL/GenBank/DDBJ whole genome shotgun (WGS) entry which is preliminary data.</text>
</comment>
<sequence>MIYNINNEVLKVENINKHDVGRRIKSIRLKKGFNMREFGERLDNASDSIVSRWEKGKTLPNSNRLKKIAEIGEVSIDELLYGKEYTFLEVGKILYEKSLKLNNDKTNISKALNFFKNSYLLDDILIKSAKNLIEIPTLNEYIKTPNDILDNINDTRLMVYFNNTIFIYYLNNIKNDNNLIDSRILHIKKLKPYDYQEYPEKFEFHSKNNDSQIIASLFEKNISPNIQNKVMNILDEAIEKLKELKDEAIDTHSQKAIDYTFIEIIENDIKTYELGESLINDQKINSKENMIKHVYQKFKDLKVEDLKDNNLIEKINSFEPDNISVRLSNVNEIDEKIVVNYKDL</sequence>